<keyword evidence="2" id="KW-1185">Reference proteome</keyword>
<sequence>MGILASRPRVHVDVDGQQIAEMVIRGLGGREAVDALRMMSDQLAKNSDAVVASVDRSLASLTTDVHDAVQDFSATSDQIASSIHFALHALVVDIHNAILCFMVLMMTLTGYLIVLIVLRGLRERREQRLLLSHDVKMAQSIAGGSWSLVLEETDEKSASTRTPRCKEVEGSTKRTSGAKKPKTALHEESVHGQSSTSID</sequence>
<comment type="caution">
    <text evidence="1">The sequence shown here is derived from an EMBL/GenBank/DDBJ whole genome shotgun (WGS) entry which is preliminary data.</text>
</comment>
<organism evidence="1 2">
    <name type="scientific">Leucogyrophana mollusca</name>
    <dbReference type="NCBI Taxonomy" id="85980"/>
    <lineage>
        <taxon>Eukaryota</taxon>
        <taxon>Fungi</taxon>
        <taxon>Dikarya</taxon>
        <taxon>Basidiomycota</taxon>
        <taxon>Agaricomycotina</taxon>
        <taxon>Agaricomycetes</taxon>
        <taxon>Agaricomycetidae</taxon>
        <taxon>Boletales</taxon>
        <taxon>Boletales incertae sedis</taxon>
        <taxon>Leucogyrophana</taxon>
    </lineage>
</organism>
<reference evidence="1" key="1">
    <citation type="journal article" date="2021" name="New Phytol.">
        <title>Evolutionary innovations through gain and loss of genes in the ectomycorrhizal Boletales.</title>
        <authorList>
            <person name="Wu G."/>
            <person name="Miyauchi S."/>
            <person name="Morin E."/>
            <person name="Kuo A."/>
            <person name="Drula E."/>
            <person name="Varga T."/>
            <person name="Kohler A."/>
            <person name="Feng B."/>
            <person name="Cao Y."/>
            <person name="Lipzen A."/>
            <person name="Daum C."/>
            <person name="Hundley H."/>
            <person name="Pangilinan J."/>
            <person name="Johnson J."/>
            <person name="Barry K."/>
            <person name="LaButti K."/>
            <person name="Ng V."/>
            <person name="Ahrendt S."/>
            <person name="Min B."/>
            <person name="Choi I.G."/>
            <person name="Park H."/>
            <person name="Plett J.M."/>
            <person name="Magnuson J."/>
            <person name="Spatafora J.W."/>
            <person name="Nagy L.G."/>
            <person name="Henrissat B."/>
            <person name="Grigoriev I.V."/>
            <person name="Yang Z.L."/>
            <person name="Xu J."/>
            <person name="Martin F.M."/>
        </authorList>
    </citation>
    <scope>NUCLEOTIDE SEQUENCE</scope>
    <source>
        <strain evidence="1">KUC20120723A-06</strain>
    </source>
</reference>
<evidence type="ECO:0000313" key="2">
    <source>
        <dbReference type="Proteomes" id="UP000790709"/>
    </source>
</evidence>
<dbReference type="Proteomes" id="UP000790709">
    <property type="component" value="Unassembled WGS sequence"/>
</dbReference>
<dbReference type="EMBL" id="MU266336">
    <property type="protein sequence ID" value="KAH7929932.1"/>
    <property type="molecule type" value="Genomic_DNA"/>
</dbReference>
<name>A0ACB8BWS6_9AGAM</name>
<evidence type="ECO:0000313" key="1">
    <source>
        <dbReference type="EMBL" id="KAH7929932.1"/>
    </source>
</evidence>
<protein>
    <submittedName>
        <fullName evidence="1">Uncharacterized protein</fullName>
    </submittedName>
</protein>
<proteinExistence type="predicted"/>
<accession>A0ACB8BWS6</accession>
<gene>
    <name evidence="1" type="ORF">BV22DRAFT_1191597</name>
</gene>